<feature type="binding site" evidence="7">
    <location>
        <position position="34"/>
    </location>
    <ligand>
        <name>substrate</name>
    </ligand>
</feature>
<reference evidence="9 11" key="1">
    <citation type="submission" date="2015-09" db="EMBL/GenBank/DDBJ databases">
        <title>Draft genome sequence of Hydrogenibacillus schlegelii DSM 2000.</title>
        <authorList>
            <person name="Hemp J."/>
        </authorList>
    </citation>
    <scope>NUCLEOTIDE SEQUENCE [LARGE SCALE GENOMIC DNA]</scope>
    <source>
        <strain evidence="9 11">MA 48</strain>
    </source>
</reference>
<feature type="binding site" evidence="7">
    <location>
        <position position="20"/>
    </location>
    <ligand>
        <name>substrate</name>
    </ligand>
</feature>
<keyword evidence="3 7" id="KW-0479">Metal-binding</keyword>
<dbReference type="CDD" id="cd00412">
    <property type="entry name" value="pyrophosphatase"/>
    <property type="match status" value="1"/>
</dbReference>
<dbReference type="Proteomes" id="UP000243024">
    <property type="component" value="Unassembled WGS sequence"/>
</dbReference>
<dbReference type="FunFam" id="3.90.80.10:FF:000003">
    <property type="entry name" value="Inorganic pyrophosphatase"/>
    <property type="match status" value="1"/>
</dbReference>
<keyword evidence="11" id="KW-1185">Reference proteome</keyword>
<evidence type="ECO:0000313" key="10">
    <source>
        <dbReference type="EMBL" id="PTQ54640.1"/>
    </source>
</evidence>
<feature type="binding site" evidence="7">
    <location>
        <position position="130"/>
    </location>
    <ligand>
        <name>substrate</name>
    </ligand>
</feature>
<reference evidence="10 12" key="2">
    <citation type="submission" date="2017-08" db="EMBL/GenBank/DDBJ databases">
        <title>Burning lignite coal seam in the remote Altai Mountains harbors a hydrogen-driven thermophilic microbial community.</title>
        <authorList>
            <person name="Kadnikov V.V."/>
            <person name="Mardanov A.V."/>
            <person name="Ivasenko D."/>
            <person name="Beletsky A.V."/>
            <person name="Karnachuk O.V."/>
            <person name="Ravin N.V."/>
        </authorList>
    </citation>
    <scope>NUCLEOTIDE SEQUENCE [LARGE SCALE GENOMIC DNA]</scope>
    <source>
        <strain evidence="10">AL33</strain>
    </source>
</reference>
<dbReference type="InterPro" id="IPR008162">
    <property type="entry name" value="Pyrophosphatase"/>
</dbReference>
<comment type="caution">
    <text evidence="9">The sequence shown here is derived from an EMBL/GenBank/DDBJ whole genome shotgun (WGS) entry which is preliminary data.</text>
</comment>
<accession>A0A132MFS3</accession>
<dbReference type="Pfam" id="PF00719">
    <property type="entry name" value="Pyrophosphatase"/>
    <property type="match status" value="1"/>
</dbReference>
<dbReference type="GO" id="GO:0004427">
    <property type="term" value="F:inorganic diphosphate phosphatase activity"/>
    <property type="evidence" value="ECO:0007669"/>
    <property type="project" value="UniProtKB-UniRule"/>
</dbReference>
<evidence type="ECO:0000313" key="8">
    <source>
        <dbReference type="EMBL" id="MBT9281924.1"/>
    </source>
</evidence>
<feature type="binding site" evidence="7">
    <location>
        <position position="61"/>
    </location>
    <ligand>
        <name>Mg(2+)</name>
        <dbReference type="ChEBI" id="CHEBI:18420"/>
        <label>1</label>
    </ligand>
</feature>
<sequence length="168" mass="18917">MSEGRIVDVFVEIPTGSANKYEYDKEKGRFVLDRVLYSPMFYPADYGFIEGTLAEDGDPLDALVLTTIPTFPGCIIPARVVGALLMRDDKGQDEKLIAVPAVDPRFAEIRTIDDLPAHKRKEIAHFFQVYKDLENKKTEIQGWIGPDEAERLLEAAVARYREQAKVGI</sequence>
<evidence type="ECO:0000256" key="4">
    <source>
        <dbReference type="ARBA" id="ARBA00022801"/>
    </source>
</evidence>
<dbReference type="AlphaFoldDB" id="A0A132MFS3"/>
<comment type="similarity">
    <text evidence="7">Belongs to the PPase family.</text>
</comment>
<dbReference type="EMBL" id="JAHHQF010000046">
    <property type="protein sequence ID" value="MBT9281924.1"/>
    <property type="molecule type" value="Genomic_DNA"/>
</dbReference>
<comment type="catalytic activity">
    <reaction evidence="6 7">
        <text>diphosphate + H2O = 2 phosphate + H(+)</text>
        <dbReference type="Rhea" id="RHEA:24576"/>
        <dbReference type="ChEBI" id="CHEBI:15377"/>
        <dbReference type="ChEBI" id="CHEBI:15378"/>
        <dbReference type="ChEBI" id="CHEBI:33019"/>
        <dbReference type="ChEBI" id="CHEBI:43474"/>
        <dbReference type="EC" id="3.6.1.1"/>
    </reaction>
</comment>
<dbReference type="STRING" id="1484.SA87_08030"/>
<dbReference type="EC" id="3.6.1.1" evidence="7"/>
<comment type="subcellular location">
    <subcellularLocation>
        <location evidence="7">Cytoplasm</location>
    </subcellularLocation>
</comment>
<dbReference type="SUPFAM" id="SSF50324">
    <property type="entry name" value="Inorganic pyrophosphatase"/>
    <property type="match status" value="1"/>
</dbReference>
<evidence type="ECO:0000256" key="3">
    <source>
        <dbReference type="ARBA" id="ARBA00022723"/>
    </source>
</evidence>
<evidence type="ECO:0000256" key="7">
    <source>
        <dbReference type="HAMAP-Rule" id="MF_00209"/>
    </source>
</evidence>
<feature type="binding site" evidence="7">
    <location>
        <position position="56"/>
    </location>
    <ligand>
        <name>Mg(2+)</name>
        <dbReference type="ChEBI" id="CHEBI:18420"/>
        <label>1</label>
    </ligand>
</feature>
<protein>
    <recommendedName>
        <fullName evidence="7">Inorganic pyrophosphatase</fullName>
        <ecNumber evidence="7">3.6.1.1</ecNumber>
    </recommendedName>
    <alternativeName>
        <fullName evidence="7">Pyrophosphate phospho-hydrolase</fullName>
        <shortName evidence="7">PPase</shortName>
    </alternativeName>
</protein>
<evidence type="ECO:0000313" key="9">
    <source>
        <dbReference type="EMBL" id="OAR05307.1"/>
    </source>
</evidence>
<feature type="binding site" evidence="7">
    <location>
        <position position="93"/>
    </location>
    <ligand>
        <name>Mg(2+)</name>
        <dbReference type="ChEBI" id="CHEBI:18420"/>
        <label>1</label>
    </ligand>
</feature>
<dbReference type="InterPro" id="IPR036649">
    <property type="entry name" value="Pyrophosphatase_sf"/>
</dbReference>
<evidence type="ECO:0000256" key="5">
    <source>
        <dbReference type="ARBA" id="ARBA00022842"/>
    </source>
</evidence>
<reference evidence="8" key="3">
    <citation type="journal article" date="2021" name="Microbiology">
        <title>Metagenomic Analysis of the Microbial Community in the Underground Coal Fire Area (Kemerovo Region, Russia) Revealed Predominance of Thermophilic Members of the Phyla Deinococcus-thermus, Aquificae, and Firmicutes.</title>
        <authorList>
            <person name="Kadnikov V."/>
            <person name="Mardanov A.V."/>
            <person name="Beletsky A.V."/>
            <person name="Karnachuk O.V."/>
            <person name="Ravin N.V."/>
        </authorList>
    </citation>
    <scope>NUCLEOTIDE SEQUENCE</scope>
    <source>
        <strain evidence="8">RBS10-49</strain>
    </source>
</reference>
<name>A0A132MFS3_HYDSH</name>
<comment type="function">
    <text evidence="7">Catalyzes the hydrolysis of inorganic pyrophosphate (PPi) forming two phosphate ions.</text>
</comment>
<keyword evidence="5 7" id="KW-0460">Magnesium</keyword>
<feature type="binding site" evidence="7">
    <location>
        <position position="46"/>
    </location>
    <ligand>
        <name>substrate</name>
    </ligand>
</feature>
<comment type="subunit">
    <text evidence="7">Homohexamer.</text>
</comment>
<feature type="binding site" evidence="7">
    <location>
        <position position="61"/>
    </location>
    <ligand>
        <name>Mg(2+)</name>
        <dbReference type="ChEBI" id="CHEBI:18420"/>
        <label>2</label>
    </ligand>
</feature>
<dbReference type="GO" id="GO:0006796">
    <property type="term" value="P:phosphate-containing compound metabolic process"/>
    <property type="evidence" value="ECO:0007669"/>
    <property type="project" value="InterPro"/>
</dbReference>
<gene>
    <name evidence="7" type="primary">ppa</name>
    <name evidence="10" type="ORF">HSCHL_2231</name>
    <name evidence="8" type="ORF">KM312_04610</name>
    <name evidence="9" type="ORF">SA87_08030</name>
</gene>
<organism evidence="9 11">
    <name type="scientific">Hydrogenibacillus schlegelii</name>
    <name type="common">Bacillus schlegelii</name>
    <dbReference type="NCBI Taxonomy" id="1484"/>
    <lineage>
        <taxon>Bacteria</taxon>
        <taxon>Bacillati</taxon>
        <taxon>Bacillota</taxon>
        <taxon>Bacilli</taxon>
        <taxon>Bacillales</taxon>
        <taxon>Bacillales Family X. Incertae Sedis</taxon>
        <taxon>Hydrogenibacillus</taxon>
    </lineage>
</organism>
<dbReference type="HAMAP" id="MF_00209">
    <property type="entry name" value="Inorganic_PPase"/>
    <property type="match status" value="1"/>
</dbReference>
<keyword evidence="2 7" id="KW-0963">Cytoplasm</keyword>
<dbReference type="Gene3D" id="3.90.80.10">
    <property type="entry name" value="Inorganic pyrophosphatase"/>
    <property type="match status" value="1"/>
</dbReference>
<evidence type="ECO:0000256" key="1">
    <source>
        <dbReference type="ARBA" id="ARBA00001946"/>
    </source>
</evidence>
<evidence type="ECO:0000256" key="2">
    <source>
        <dbReference type="ARBA" id="ARBA00022490"/>
    </source>
</evidence>
<dbReference type="OrthoDB" id="5187599at2"/>
<evidence type="ECO:0000256" key="6">
    <source>
        <dbReference type="ARBA" id="ARBA00047820"/>
    </source>
</evidence>
<evidence type="ECO:0000313" key="12">
    <source>
        <dbReference type="Proteomes" id="UP000244180"/>
    </source>
</evidence>
<dbReference type="Proteomes" id="UP000748108">
    <property type="component" value="Unassembled WGS sequence"/>
</dbReference>
<comment type="cofactor">
    <cofactor evidence="1 7">
        <name>Mg(2+)</name>
        <dbReference type="ChEBI" id="CHEBI:18420"/>
    </cofactor>
</comment>
<dbReference type="GO" id="GO:0000287">
    <property type="term" value="F:magnesium ion binding"/>
    <property type="evidence" value="ECO:0007669"/>
    <property type="project" value="UniProtKB-UniRule"/>
</dbReference>
<dbReference type="GO" id="GO:0005737">
    <property type="term" value="C:cytoplasm"/>
    <property type="evidence" value="ECO:0007669"/>
    <property type="project" value="UniProtKB-SubCell"/>
</dbReference>
<dbReference type="EMBL" id="JXBB01000002">
    <property type="protein sequence ID" value="OAR05307.1"/>
    <property type="molecule type" value="Genomic_DNA"/>
</dbReference>
<dbReference type="RefSeq" id="WP_066198207.1">
    <property type="nucleotide sequence ID" value="NZ_CBCSAS010000001.1"/>
</dbReference>
<evidence type="ECO:0000313" key="11">
    <source>
        <dbReference type="Proteomes" id="UP000243024"/>
    </source>
</evidence>
<dbReference type="EMBL" id="PEBV01000002">
    <property type="protein sequence ID" value="PTQ54640.1"/>
    <property type="molecule type" value="Genomic_DNA"/>
</dbReference>
<dbReference type="Proteomes" id="UP000244180">
    <property type="component" value="Unassembled WGS sequence"/>
</dbReference>
<dbReference type="PROSITE" id="PS00387">
    <property type="entry name" value="PPASE"/>
    <property type="match status" value="1"/>
</dbReference>
<proteinExistence type="inferred from homology"/>
<dbReference type="PANTHER" id="PTHR10286">
    <property type="entry name" value="INORGANIC PYROPHOSPHATASE"/>
    <property type="match status" value="1"/>
</dbReference>
<keyword evidence="4 7" id="KW-0378">Hydrolase</keyword>